<organism evidence="1">
    <name type="scientific">Arundo donax</name>
    <name type="common">Giant reed</name>
    <name type="synonym">Donax arundinaceus</name>
    <dbReference type="NCBI Taxonomy" id="35708"/>
    <lineage>
        <taxon>Eukaryota</taxon>
        <taxon>Viridiplantae</taxon>
        <taxon>Streptophyta</taxon>
        <taxon>Embryophyta</taxon>
        <taxon>Tracheophyta</taxon>
        <taxon>Spermatophyta</taxon>
        <taxon>Magnoliopsida</taxon>
        <taxon>Liliopsida</taxon>
        <taxon>Poales</taxon>
        <taxon>Poaceae</taxon>
        <taxon>PACMAD clade</taxon>
        <taxon>Arundinoideae</taxon>
        <taxon>Arundineae</taxon>
        <taxon>Arundo</taxon>
    </lineage>
</organism>
<protein>
    <submittedName>
        <fullName evidence="1">Uncharacterized protein</fullName>
    </submittedName>
</protein>
<sequence length="33" mass="4196">MNIFFTFFRYTYINMKYLYKLLIIFFKCTNVQA</sequence>
<dbReference type="EMBL" id="GBRH01279336">
    <property type="protein sequence ID" value="JAD18559.1"/>
    <property type="molecule type" value="Transcribed_RNA"/>
</dbReference>
<accession>A0A0A8XX49</accession>
<reference evidence="1" key="1">
    <citation type="submission" date="2014-09" db="EMBL/GenBank/DDBJ databases">
        <authorList>
            <person name="Magalhaes I.L.F."/>
            <person name="Oliveira U."/>
            <person name="Santos F.R."/>
            <person name="Vidigal T.H.D.A."/>
            <person name="Brescovit A.D."/>
            <person name="Santos A.J."/>
        </authorList>
    </citation>
    <scope>NUCLEOTIDE SEQUENCE</scope>
    <source>
        <tissue evidence="1">Shoot tissue taken approximately 20 cm above the soil surface</tissue>
    </source>
</reference>
<evidence type="ECO:0000313" key="1">
    <source>
        <dbReference type="EMBL" id="JAD18559.1"/>
    </source>
</evidence>
<dbReference type="AlphaFoldDB" id="A0A0A8XX49"/>
<proteinExistence type="predicted"/>
<name>A0A0A8XX49_ARUDO</name>
<reference evidence="1" key="2">
    <citation type="journal article" date="2015" name="Data Brief">
        <title>Shoot transcriptome of the giant reed, Arundo donax.</title>
        <authorList>
            <person name="Barrero R.A."/>
            <person name="Guerrero F.D."/>
            <person name="Moolhuijzen P."/>
            <person name="Goolsby J.A."/>
            <person name="Tidwell J."/>
            <person name="Bellgard S.E."/>
            <person name="Bellgard M.I."/>
        </authorList>
    </citation>
    <scope>NUCLEOTIDE SEQUENCE</scope>
    <source>
        <tissue evidence="1">Shoot tissue taken approximately 20 cm above the soil surface</tissue>
    </source>
</reference>